<feature type="transmembrane region" description="Helical" evidence="8">
    <location>
        <begin position="318"/>
        <end position="335"/>
    </location>
</feature>
<evidence type="ECO:0000259" key="9">
    <source>
        <dbReference type="Pfam" id="PF03600"/>
    </source>
</evidence>
<name>A0A533QKK0_9BACT</name>
<feature type="transmembrane region" description="Helical" evidence="8">
    <location>
        <begin position="416"/>
        <end position="437"/>
    </location>
</feature>
<keyword evidence="4" id="KW-1003">Cell membrane</keyword>
<evidence type="ECO:0000313" key="10">
    <source>
        <dbReference type="EMBL" id="TLD41090.1"/>
    </source>
</evidence>
<evidence type="ECO:0000256" key="6">
    <source>
        <dbReference type="ARBA" id="ARBA00022989"/>
    </source>
</evidence>
<proteinExistence type="inferred from homology"/>
<feature type="transmembrane region" description="Helical" evidence="8">
    <location>
        <begin position="174"/>
        <end position="197"/>
    </location>
</feature>
<comment type="caution">
    <text evidence="10">The sequence shown here is derived from an EMBL/GenBank/DDBJ whole genome shotgun (WGS) entry which is preliminary data.</text>
</comment>
<reference evidence="10 11" key="1">
    <citation type="submission" date="2019-04" db="EMBL/GenBank/DDBJ databases">
        <title>Genome of a novel bacterium Candidatus Jettenia ecosi reconstructed from metagenome of an anammox bioreactor.</title>
        <authorList>
            <person name="Mardanov A.V."/>
            <person name="Beletsky A.V."/>
            <person name="Ravin N.V."/>
            <person name="Botchkova E.A."/>
            <person name="Litti Y.V."/>
            <person name="Nozhevnikova A.N."/>
        </authorList>
    </citation>
    <scope>NUCLEOTIDE SEQUENCE [LARGE SCALE GENOMIC DNA]</scope>
    <source>
        <strain evidence="10">J2</strain>
    </source>
</reference>
<sequence>MFFWIATGIFAVSYGLIISEKLDKTKVALVGAGLMMALRIITQREAFYEEKYAIDYNVVFLLLCMMIIVNILSKTGVFQFLAIKSAKLAKGRPLWILILFTSITALFSTFLNNLTTVLILVPVSLFIADELKLDPFPFLLSEIRASSLGGTATLIGGPPNILIASKIQLTFMDFIYNLTPAILFVFFFFLLTLKLLFGKRLQVKEEARQKILAINEYKMIKDHGLLIKSLCILGLVIPGFIFHDKLHLEPATIAILGAAFLLIISREKSHIILRELEWSTLLYFIGLFIVVGGVIKVGLISKLSDGMASFIKPDAEDIFPIAMIILWFSALASTVVENTILIASIIPLVTDMAYSIVPKGLDFTSVIQHPTLMPVWWSLALGTCLGGNATPIGASANIVTLGLAERAGYPISFKRYLIYAIPLTIEMIVLSNVYIWLRYYIMKI</sequence>
<evidence type="ECO:0000256" key="7">
    <source>
        <dbReference type="ARBA" id="ARBA00023136"/>
    </source>
</evidence>
<dbReference type="InterPro" id="IPR000802">
    <property type="entry name" value="Arsenical_pump_ArsB"/>
</dbReference>
<dbReference type="GO" id="GO:0005886">
    <property type="term" value="C:plasma membrane"/>
    <property type="evidence" value="ECO:0007669"/>
    <property type="project" value="UniProtKB-SubCell"/>
</dbReference>
<evidence type="ECO:0000256" key="1">
    <source>
        <dbReference type="ARBA" id="ARBA00004651"/>
    </source>
</evidence>
<gene>
    <name evidence="10" type="ORF">JETT_2661</name>
</gene>
<keyword evidence="6 8" id="KW-1133">Transmembrane helix</keyword>
<keyword evidence="5 8" id="KW-0812">Transmembrane</keyword>
<dbReference type="PANTHER" id="PTHR43568">
    <property type="entry name" value="P PROTEIN"/>
    <property type="match status" value="1"/>
</dbReference>
<evidence type="ECO:0000256" key="4">
    <source>
        <dbReference type="ARBA" id="ARBA00022475"/>
    </source>
</evidence>
<comment type="similarity">
    <text evidence="2">Belongs to the CitM (TC 2.A.11) transporter family.</text>
</comment>
<dbReference type="Pfam" id="PF03600">
    <property type="entry name" value="CitMHS"/>
    <property type="match status" value="1"/>
</dbReference>
<keyword evidence="7 8" id="KW-0472">Membrane</keyword>
<comment type="subcellular location">
    <subcellularLocation>
        <location evidence="1">Cell membrane</location>
        <topology evidence="1">Multi-pass membrane protein</topology>
    </subcellularLocation>
</comment>
<dbReference type="PANTHER" id="PTHR43568:SF1">
    <property type="entry name" value="P PROTEIN"/>
    <property type="match status" value="1"/>
</dbReference>
<feature type="transmembrane region" description="Helical" evidence="8">
    <location>
        <begin position="58"/>
        <end position="82"/>
    </location>
</feature>
<dbReference type="Proteomes" id="UP000319783">
    <property type="component" value="Unassembled WGS sequence"/>
</dbReference>
<feature type="domain" description="Citrate transporter-like" evidence="9">
    <location>
        <begin position="14"/>
        <end position="382"/>
    </location>
</feature>
<dbReference type="InterPro" id="IPR004680">
    <property type="entry name" value="Cit_transptr-like_dom"/>
</dbReference>
<dbReference type="EMBL" id="SULG01000063">
    <property type="protein sequence ID" value="TLD41090.1"/>
    <property type="molecule type" value="Genomic_DNA"/>
</dbReference>
<dbReference type="InterPro" id="IPR051475">
    <property type="entry name" value="Diverse_Ion_Transporter"/>
</dbReference>
<evidence type="ECO:0000256" key="8">
    <source>
        <dbReference type="SAM" id="Phobius"/>
    </source>
</evidence>
<dbReference type="PRINTS" id="PR00758">
    <property type="entry name" value="ARSENICPUMP"/>
</dbReference>
<accession>A0A533QKK0</accession>
<protein>
    <submittedName>
        <fullName evidence="10">Na+/H+ antiporter NhaD type</fullName>
    </submittedName>
</protein>
<keyword evidence="3" id="KW-0813">Transport</keyword>
<feature type="transmembrane region" description="Helical" evidence="8">
    <location>
        <begin position="276"/>
        <end position="298"/>
    </location>
</feature>
<dbReference type="AlphaFoldDB" id="A0A533QKK0"/>
<organism evidence="10 11">
    <name type="scientific">Candidatus Jettenia ecosi</name>
    <dbReference type="NCBI Taxonomy" id="2494326"/>
    <lineage>
        <taxon>Bacteria</taxon>
        <taxon>Pseudomonadati</taxon>
        <taxon>Planctomycetota</taxon>
        <taxon>Candidatus Brocadiia</taxon>
        <taxon>Candidatus Brocadiales</taxon>
        <taxon>Candidatus Brocadiaceae</taxon>
        <taxon>Candidatus Jettenia</taxon>
    </lineage>
</organism>
<evidence type="ECO:0000256" key="5">
    <source>
        <dbReference type="ARBA" id="ARBA00022692"/>
    </source>
</evidence>
<feature type="transmembrane region" description="Helical" evidence="8">
    <location>
        <begin position="248"/>
        <end position="264"/>
    </location>
</feature>
<feature type="transmembrane region" description="Helical" evidence="8">
    <location>
        <begin position="94"/>
        <end position="127"/>
    </location>
</feature>
<evidence type="ECO:0000313" key="11">
    <source>
        <dbReference type="Proteomes" id="UP000319783"/>
    </source>
</evidence>
<evidence type="ECO:0000256" key="3">
    <source>
        <dbReference type="ARBA" id="ARBA00022448"/>
    </source>
</evidence>
<dbReference type="CDD" id="cd01116">
    <property type="entry name" value="P_permease"/>
    <property type="match status" value="1"/>
</dbReference>
<feature type="transmembrane region" description="Helical" evidence="8">
    <location>
        <begin position="225"/>
        <end position="242"/>
    </location>
</feature>
<dbReference type="GO" id="GO:0015105">
    <property type="term" value="F:arsenite transmembrane transporter activity"/>
    <property type="evidence" value="ECO:0007669"/>
    <property type="project" value="InterPro"/>
</dbReference>
<evidence type="ECO:0000256" key="2">
    <source>
        <dbReference type="ARBA" id="ARBA00009843"/>
    </source>
</evidence>